<comment type="caution">
    <text evidence="2">The sequence shown here is derived from an EMBL/GenBank/DDBJ whole genome shotgun (WGS) entry which is preliminary data.</text>
</comment>
<dbReference type="RefSeq" id="WP_136435004.1">
    <property type="nucleotide sequence ID" value="NZ_SSTJ01000010.1"/>
</dbReference>
<sequence>MSEGKKDSAPWTGRRVAALVAKAIVGAVGLWSGAITIIERHGAELTGFLAWTAGNSWWLLPLSALGCGIWLGWSLKRRQMASDNITAERIADLEKENTSLKSSIEVLKSDTVERFLGELPFVKLMAMDSFDHDGIADPHNFIFDYLVDENILDCANDFFIQESLVPEGTRWILRPDIRYAISDDPSLLRFAREARDRGDEGDYDMFTVLEDRVVRDDAMYMKRMGFYVPEE</sequence>
<evidence type="ECO:0000313" key="2">
    <source>
        <dbReference type="EMBL" id="THG36882.1"/>
    </source>
</evidence>
<dbReference type="Proteomes" id="UP000308978">
    <property type="component" value="Unassembled WGS sequence"/>
</dbReference>
<proteinExistence type="predicted"/>
<name>A0A4S4G2Y8_9ACTN</name>
<evidence type="ECO:0000256" key="1">
    <source>
        <dbReference type="SAM" id="Phobius"/>
    </source>
</evidence>
<dbReference type="AlphaFoldDB" id="A0A4S4G2Y8"/>
<keyword evidence="1" id="KW-0472">Membrane</keyword>
<protein>
    <submittedName>
        <fullName evidence="2">Uncharacterized protein</fullName>
    </submittedName>
</protein>
<gene>
    <name evidence="2" type="ORF">E5986_08245</name>
</gene>
<dbReference type="EMBL" id="SSTJ01000010">
    <property type="protein sequence ID" value="THG36882.1"/>
    <property type="molecule type" value="Genomic_DNA"/>
</dbReference>
<feature type="transmembrane region" description="Helical" evidence="1">
    <location>
        <begin position="58"/>
        <end position="75"/>
    </location>
</feature>
<reference evidence="2 3" key="1">
    <citation type="submission" date="2019-04" db="EMBL/GenBank/DDBJ databases">
        <title>Microbes associate with the intestines of laboratory mice.</title>
        <authorList>
            <person name="Navarre W."/>
            <person name="Wong E."/>
            <person name="Huang K.C."/>
            <person name="Tropini C."/>
            <person name="Ng K."/>
            <person name="Yu B."/>
        </authorList>
    </citation>
    <scope>NUCLEOTIDE SEQUENCE [LARGE SCALE GENOMIC DNA]</scope>
    <source>
        <strain evidence="2 3">NM80_B27</strain>
    </source>
</reference>
<organism evidence="2 3">
    <name type="scientific">Adlercreutzia caecimuris</name>
    <dbReference type="NCBI Taxonomy" id="671266"/>
    <lineage>
        <taxon>Bacteria</taxon>
        <taxon>Bacillati</taxon>
        <taxon>Actinomycetota</taxon>
        <taxon>Coriobacteriia</taxon>
        <taxon>Eggerthellales</taxon>
        <taxon>Eggerthellaceae</taxon>
        <taxon>Adlercreutzia</taxon>
    </lineage>
</organism>
<keyword evidence="1" id="KW-0812">Transmembrane</keyword>
<feature type="transmembrane region" description="Helical" evidence="1">
    <location>
        <begin position="16"/>
        <end position="38"/>
    </location>
</feature>
<keyword evidence="1" id="KW-1133">Transmembrane helix</keyword>
<evidence type="ECO:0000313" key="3">
    <source>
        <dbReference type="Proteomes" id="UP000308978"/>
    </source>
</evidence>
<accession>A0A4S4G2Y8</accession>